<evidence type="ECO:0000256" key="3">
    <source>
        <dbReference type="ARBA" id="ARBA00022643"/>
    </source>
</evidence>
<evidence type="ECO:0000313" key="10">
    <source>
        <dbReference type="Proteomes" id="UP001500909"/>
    </source>
</evidence>
<evidence type="ECO:0000256" key="4">
    <source>
        <dbReference type="ARBA" id="ARBA00022679"/>
    </source>
</evidence>
<reference evidence="10" key="1">
    <citation type="journal article" date="2019" name="Int. J. Syst. Evol. Microbiol.">
        <title>The Global Catalogue of Microorganisms (GCM) 10K type strain sequencing project: providing services to taxonomists for standard genome sequencing and annotation.</title>
        <authorList>
            <consortium name="The Broad Institute Genomics Platform"/>
            <consortium name="The Broad Institute Genome Sequencing Center for Infectious Disease"/>
            <person name="Wu L."/>
            <person name="Ma J."/>
        </authorList>
    </citation>
    <scope>NUCLEOTIDE SEQUENCE [LARGE SCALE GENOMIC DNA]</scope>
    <source>
        <strain evidence="10">JCM 4805</strain>
    </source>
</reference>
<accession>A0ABP3JXH4</accession>
<dbReference type="InterPro" id="IPR023465">
    <property type="entry name" value="Riboflavin_kinase_dom_sf"/>
</dbReference>
<evidence type="ECO:0000256" key="6">
    <source>
        <dbReference type="ARBA" id="ARBA00022840"/>
    </source>
</evidence>
<evidence type="ECO:0000259" key="8">
    <source>
        <dbReference type="SMART" id="SM00904"/>
    </source>
</evidence>
<evidence type="ECO:0000313" key="9">
    <source>
        <dbReference type="EMBL" id="GAA0466665.1"/>
    </source>
</evidence>
<keyword evidence="10" id="KW-1185">Reference proteome</keyword>
<gene>
    <name evidence="9" type="ORF">GCM10010361_33530</name>
</gene>
<proteinExistence type="predicted"/>
<dbReference type="PANTHER" id="PTHR22749">
    <property type="entry name" value="RIBOFLAVIN KINASE/FMN ADENYLYLTRANSFERASE"/>
    <property type="match status" value="1"/>
</dbReference>
<evidence type="ECO:0000256" key="7">
    <source>
        <dbReference type="ARBA" id="ARBA00047880"/>
    </source>
</evidence>
<dbReference type="EMBL" id="BAAABY010000023">
    <property type="protein sequence ID" value="GAA0466665.1"/>
    <property type="molecule type" value="Genomic_DNA"/>
</dbReference>
<keyword evidence="3" id="KW-0288">FMN</keyword>
<evidence type="ECO:0000256" key="5">
    <source>
        <dbReference type="ARBA" id="ARBA00022741"/>
    </source>
</evidence>
<feature type="domain" description="Riboflavin kinase" evidence="8">
    <location>
        <begin position="8"/>
        <end position="132"/>
    </location>
</feature>
<dbReference type="InterPro" id="IPR023468">
    <property type="entry name" value="Riboflavin_kinase"/>
</dbReference>
<name>A0ABP3JXH4_9ACTN</name>
<dbReference type="SUPFAM" id="SSF82114">
    <property type="entry name" value="Riboflavin kinase-like"/>
    <property type="match status" value="1"/>
</dbReference>
<dbReference type="GO" id="GO:0016301">
    <property type="term" value="F:kinase activity"/>
    <property type="evidence" value="ECO:0007669"/>
    <property type="project" value="UniProtKB-KW"/>
</dbReference>
<sequence length="148" mass="16421">MQEAPDPLIVEGVVEAGDQRGRELGFPTANLSLAGDAIRGDAVWAGLVRLLDEPDSRPWVSAVSVGRRPTFYDRRGPRLLEAHLIDFRGDLYGRPIRVELCRRLRRMRAYGSVEALVHQLGDDVADARGWADAAGLEALQRGRVHVDR</sequence>
<protein>
    <recommendedName>
        <fullName evidence="1">riboflavin kinase</fullName>
        <ecNumber evidence="1">2.7.1.26</ecNumber>
    </recommendedName>
</protein>
<organism evidence="9 10">
    <name type="scientific">Streptomyces olivaceiscleroticus</name>
    <dbReference type="NCBI Taxonomy" id="68245"/>
    <lineage>
        <taxon>Bacteria</taxon>
        <taxon>Bacillati</taxon>
        <taxon>Actinomycetota</taxon>
        <taxon>Actinomycetes</taxon>
        <taxon>Kitasatosporales</taxon>
        <taxon>Streptomycetaceae</taxon>
        <taxon>Streptomyces</taxon>
    </lineage>
</organism>
<comment type="caution">
    <text evidence="9">The sequence shown here is derived from an EMBL/GenBank/DDBJ whole genome shotgun (WGS) entry which is preliminary data.</text>
</comment>
<evidence type="ECO:0000256" key="2">
    <source>
        <dbReference type="ARBA" id="ARBA00022630"/>
    </source>
</evidence>
<dbReference type="SMART" id="SM00904">
    <property type="entry name" value="Flavokinase"/>
    <property type="match status" value="1"/>
</dbReference>
<dbReference type="EC" id="2.7.1.26" evidence="1"/>
<keyword evidence="9" id="KW-0418">Kinase</keyword>
<dbReference type="RefSeq" id="WP_346095717.1">
    <property type="nucleotide sequence ID" value="NZ_BAAABY010000023.1"/>
</dbReference>
<keyword evidence="5" id="KW-0547">Nucleotide-binding</keyword>
<dbReference type="Gene3D" id="2.40.30.30">
    <property type="entry name" value="Riboflavin kinase-like"/>
    <property type="match status" value="1"/>
</dbReference>
<keyword evidence="4" id="KW-0808">Transferase</keyword>
<comment type="catalytic activity">
    <reaction evidence="7">
        <text>riboflavin + ATP = FMN + ADP + H(+)</text>
        <dbReference type="Rhea" id="RHEA:14357"/>
        <dbReference type="ChEBI" id="CHEBI:15378"/>
        <dbReference type="ChEBI" id="CHEBI:30616"/>
        <dbReference type="ChEBI" id="CHEBI:57986"/>
        <dbReference type="ChEBI" id="CHEBI:58210"/>
        <dbReference type="ChEBI" id="CHEBI:456216"/>
        <dbReference type="EC" id="2.7.1.26"/>
    </reaction>
</comment>
<keyword evidence="6" id="KW-0067">ATP-binding</keyword>
<dbReference type="PANTHER" id="PTHR22749:SF6">
    <property type="entry name" value="RIBOFLAVIN KINASE"/>
    <property type="match status" value="1"/>
</dbReference>
<dbReference type="Proteomes" id="UP001500909">
    <property type="component" value="Unassembled WGS sequence"/>
</dbReference>
<evidence type="ECO:0000256" key="1">
    <source>
        <dbReference type="ARBA" id="ARBA00012105"/>
    </source>
</evidence>
<dbReference type="InterPro" id="IPR015865">
    <property type="entry name" value="Riboflavin_kinase_bac/euk"/>
</dbReference>
<dbReference type="Pfam" id="PF01687">
    <property type="entry name" value="Flavokinase"/>
    <property type="match status" value="1"/>
</dbReference>
<keyword evidence="2" id="KW-0285">Flavoprotein</keyword>